<accession>A0A024HBX6</accession>
<feature type="binding site" evidence="9">
    <location>
        <position position="348"/>
    </location>
    <ligand>
        <name>Mn(2+)</name>
        <dbReference type="ChEBI" id="CHEBI:29035"/>
        <label>1</label>
    </ligand>
</feature>
<protein>
    <recommendedName>
        <fullName evidence="9">Probable cytosol aminopeptidase</fullName>
        <ecNumber evidence="9">3.4.11.1</ecNumber>
    </recommendedName>
    <alternativeName>
        <fullName evidence="9">Leucine aminopeptidase</fullName>
        <shortName evidence="9">LAP</shortName>
        <ecNumber evidence="9">3.4.11.10</ecNumber>
    </alternativeName>
    <alternativeName>
        <fullName evidence="9">Leucyl aminopeptidase</fullName>
    </alternativeName>
</protein>
<sequence length="495" mass="52201">MEFLVKSASPETLKTATLVVAVSEGRKLGNAAKAVDAASGGAISSLLKRGDLAGKVGQTLLLQNLPNLKAERVLLVGAGKERELSDRQYRKLVSAVLGNLKNLGGGDAVLALGELAVKGRNAHGKARLLVETLADGLYVFDRYKSQKTEAPKLKKLTLLADKADAAAVELGAKEAQAIANGMALTRDLGNLPPNVCHPSFLGEQAKALAKEHKGLKVEVLDEKKLHELGMGSFLAVAQGSDQPPRLIVLQYNGGKKDEAPHVLVGKGITFDTGGISLKPGLGMDEMKFDMCGAASVFGTFRAVLELQLPINLVGVMACAENMPSGGATRPGDIVTTMSGQTVEILNTDAEGRLVLCDALTYVERFKPASVVDIATLTGACIVALGSNTSGLMGNNDALIRQLLKAGEMADDRAWQLPLFDEYQEQLDSPFADIANIGGPKAGTITAGCFLSRFAKKFHWAHLDIAGTAWISGGKEKGATGRPVPLLTQYLLDRAK</sequence>
<dbReference type="EC" id="3.4.11.10" evidence="9"/>
<feature type="active site" evidence="9">
    <location>
        <position position="278"/>
    </location>
</feature>
<feature type="binding site" evidence="9">
    <location>
        <position position="271"/>
    </location>
    <ligand>
        <name>Mn(2+)</name>
        <dbReference type="ChEBI" id="CHEBI:29035"/>
        <label>1</label>
    </ligand>
</feature>
<evidence type="ECO:0000256" key="8">
    <source>
        <dbReference type="ARBA" id="ARBA00023211"/>
    </source>
</evidence>
<feature type="binding site" evidence="9">
    <location>
        <position position="350"/>
    </location>
    <ligand>
        <name>Mn(2+)</name>
        <dbReference type="ChEBI" id="CHEBI:29035"/>
        <label>2</label>
    </ligand>
</feature>
<evidence type="ECO:0000256" key="3">
    <source>
        <dbReference type="ARBA" id="ARBA00009528"/>
    </source>
</evidence>
<gene>
    <name evidence="9 11" type="primary">pepA</name>
    <name evidence="11" type="ORF">PKB_1020</name>
</gene>
<proteinExistence type="inferred from homology"/>
<dbReference type="Pfam" id="PF02789">
    <property type="entry name" value="Peptidase_M17_N"/>
    <property type="match status" value="1"/>
</dbReference>
<reference evidence="11 12" key="1">
    <citation type="submission" date="2013-03" db="EMBL/GenBank/DDBJ databases">
        <authorList>
            <person name="Linke B."/>
        </authorList>
    </citation>
    <scope>NUCLEOTIDE SEQUENCE [LARGE SCALE GENOMIC DNA]</scope>
    <source>
        <strain evidence="11 12">B13</strain>
    </source>
</reference>
<dbReference type="eggNOG" id="COG0260">
    <property type="taxonomic scope" value="Bacteria"/>
</dbReference>
<evidence type="ECO:0000256" key="7">
    <source>
        <dbReference type="ARBA" id="ARBA00022801"/>
    </source>
</evidence>
<dbReference type="NCBIfam" id="NF002077">
    <property type="entry name" value="PRK00913.2-4"/>
    <property type="match status" value="1"/>
</dbReference>
<dbReference type="InterPro" id="IPR011356">
    <property type="entry name" value="Leucine_aapep/pepB"/>
</dbReference>
<comment type="function">
    <text evidence="9">Presumably involved in the processing and regular turnover of intracellular proteins. Catalyzes the removal of unsubstituted N-terminal amino acids from various peptides.</text>
</comment>
<dbReference type="Pfam" id="PF00883">
    <property type="entry name" value="Peptidase_M17"/>
    <property type="match status" value="1"/>
</dbReference>
<dbReference type="OrthoDB" id="9809354at2"/>
<keyword evidence="5 9" id="KW-0645">Protease</keyword>
<evidence type="ECO:0000256" key="6">
    <source>
        <dbReference type="ARBA" id="ARBA00022723"/>
    </source>
</evidence>
<dbReference type="GO" id="GO:0005737">
    <property type="term" value="C:cytoplasm"/>
    <property type="evidence" value="ECO:0007669"/>
    <property type="project" value="UniProtKB-SubCell"/>
</dbReference>
<dbReference type="InterPro" id="IPR023042">
    <property type="entry name" value="Peptidase_M17_leu_NH2_pept"/>
</dbReference>
<dbReference type="PROSITE" id="PS00631">
    <property type="entry name" value="CYTOSOL_AP"/>
    <property type="match status" value="1"/>
</dbReference>
<evidence type="ECO:0000259" key="10">
    <source>
        <dbReference type="PROSITE" id="PS00631"/>
    </source>
</evidence>
<dbReference type="Gene3D" id="3.40.220.10">
    <property type="entry name" value="Leucine Aminopeptidase, subunit E, domain 1"/>
    <property type="match status" value="1"/>
</dbReference>
<dbReference type="RefSeq" id="WP_043249538.1">
    <property type="nucleotide sequence ID" value="NZ_HG322950.1"/>
</dbReference>
<dbReference type="SUPFAM" id="SSF52949">
    <property type="entry name" value="Macro domain-like"/>
    <property type="match status" value="1"/>
</dbReference>
<organism evidence="11 12">
    <name type="scientific">Pseudomonas knackmussii (strain DSM 6978 / CCUG 54928 / LMG 23759 / B13)</name>
    <dbReference type="NCBI Taxonomy" id="1301098"/>
    <lineage>
        <taxon>Bacteria</taxon>
        <taxon>Pseudomonadati</taxon>
        <taxon>Pseudomonadota</taxon>
        <taxon>Gammaproteobacteria</taxon>
        <taxon>Pseudomonadales</taxon>
        <taxon>Pseudomonadaceae</taxon>
        <taxon>Pseudomonas</taxon>
    </lineage>
</organism>
<dbReference type="PATRIC" id="fig|1301098.3.peg.1032"/>
<dbReference type="EC" id="3.4.11.1" evidence="9"/>
<dbReference type="PANTHER" id="PTHR11963:SF23">
    <property type="entry name" value="CYTOSOL AMINOPEPTIDASE"/>
    <property type="match status" value="1"/>
</dbReference>
<comment type="catalytic activity">
    <reaction evidence="2 9">
        <text>Release of an N-terminal amino acid, preferentially leucine, but not glutamic or aspartic acids.</text>
        <dbReference type="EC" id="3.4.11.10"/>
    </reaction>
</comment>
<dbReference type="FunFam" id="3.40.630.10:FF:000004">
    <property type="entry name" value="Probable cytosol aminopeptidase"/>
    <property type="match status" value="1"/>
</dbReference>
<evidence type="ECO:0000256" key="9">
    <source>
        <dbReference type="HAMAP-Rule" id="MF_00181"/>
    </source>
</evidence>
<comment type="subcellular location">
    <subcellularLocation>
        <location evidence="9">Cytoplasm</location>
    </subcellularLocation>
</comment>
<dbReference type="Gene3D" id="3.40.630.10">
    <property type="entry name" value="Zn peptidases"/>
    <property type="match status" value="1"/>
</dbReference>
<evidence type="ECO:0000256" key="5">
    <source>
        <dbReference type="ARBA" id="ARBA00022670"/>
    </source>
</evidence>
<comment type="catalytic activity">
    <reaction evidence="1 9">
        <text>Release of an N-terminal amino acid, Xaa-|-Yaa-, in which Xaa is preferably Leu, but may be other amino acids including Pro although not Arg or Lys, and Yaa may be Pro. Amino acid amides and methyl esters are also readily hydrolyzed, but rates on arylamides are exceedingly low.</text>
        <dbReference type="EC" id="3.4.11.1"/>
    </reaction>
</comment>
<name>A0A024HBX6_PSEKB</name>
<dbReference type="AlphaFoldDB" id="A0A024HBX6"/>
<dbReference type="GO" id="GO:0070006">
    <property type="term" value="F:metalloaminopeptidase activity"/>
    <property type="evidence" value="ECO:0007669"/>
    <property type="project" value="InterPro"/>
</dbReference>
<feature type="binding site" evidence="9">
    <location>
        <position position="266"/>
    </location>
    <ligand>
        <name>Mn(2+)</name>
        <dbReference type="ChEBI" id="CHEBI:29035"/>
        <label>2</label>
    </ligand>
</feature>
<comment type="cofactor">
    <cofactor evidence="9">
        <name>Mn(2+)</name>
        <dbReference type="ChEBI" id="CHEBI:29035"/>
    </cofactor>
    <text evidence="9">Binds 2 manganese ions per subunit.</text>
</comment>
<evidence type="ECO:0000313" key="12">
    <source>
        <dbReference type="Proteomes" id="UP000025241"/>
    </source>
</evidence>
<dbReference type="InterPro" id="IPR043472">
    <property type="entry name" value="Macro_dom-like"/>
</dbReference>
<feature type="active site" evidence="9">
    <location>
        <position position="352"/>
    </location>
</feature>
<feature type="binding site" evidence="9">
    <location>
        <position position="350"/>
    </location>
    <ligand>
        <name>Mn(2+)</name>
        <dbReference type="ChEBI" id="CHEBI:29035"/>
        <label>1</label>
    </ligand>
</feature>
<dbReference type="STRING" id="1301098.PKB_1020"/>
<keyword evidence="6 9" id="KW-0479">Metal-binding</keyword>
<feature type="binding site" evidence="9">
    <location>
        <position position="271"/>
    </location>
    <ligand>
        <name>Mn(2+)</name>
        <dbReference type="ChEBI" id="CHEBI:29035"/>
        <label>2</label>
    </ligand>
</feature>
<dbReference type="NCBIfam" id="NF002083">
    <property type="entry name" value="PRK00913.3-5"/>
    <property type="match status" value="1"/>
</dbReference>
<dbReference type="KEGG" id="pkc:PKB_1020"/>
<keyword evidence="7 9" id="KW-0378">Hydrolase</keyword>
<dbReference type="PANTHER" id="PTHR11963">
    <property type="entry name" value="LEUCINE AMINOPEPTIDASE-RELATED"/>
    <property type="match status" value="1"/>
</dbReference>
<dbReference type="Proteomes" id="UP000025241">
    <property type="component" value="Chromosome I"/>
</dbReference>
<dbReference type="GO" id="GO:0030145">
    <property type="term" value="F:manganese ion binding"/>
    <property type="evidence" value="ECO:0007669"/>
    <property type="project" value="UniProtKB-UniRule"/>
</dbReference>
<evidence type="ECO:0000256" key="1">
    <source>
        <dbReference type="ARBA" id="ARBA00000135"/>
    </source>
</evidence>
<dbReference type="PRINTS" id="PR00481">
    <property type="entry name" value="LAMNOPPTDASE"/>
</dbReference>
<evidence type="ECO:0000256" key="4">
    <source>
        <dbReference type="ARBA" id="ARBA00022438"/>
    </source>
</evidence>
<dbReference type="HOGENOM" id="CLU_013734_2_2_6"/>
<feature type="binding site" evidence="9">
    <location>
        <position position="289"/>
    </location>
    <ligand>
        <name>Mn(2+)</name>
        <dbReference type="ChEBI" id="CHEBI:29035"/>
        <label>2</label>
    </ligand>
</feature>
<feature type="domain" description="Cytosol aminopeptidase" evidence="10">
    <location>
        <begin position="346"/>
        <end position="353"/>
    </location>
</feature>
<dbReference type="NCBIfam" id="NF002074">
    <property type="entry name" value="PRK00913.1-4"/>
    <property type="match status" value="1"/>
</dbReference>
<comment type="similarity">
    <text evidence="3 9">Belongs to the peptidase M17 family.</text>
</comment>
<dbReference type="CDD" id="cd00433">
    <property type="entry name" value="Peptidase_M17"/>
    <property type="match status" value="1"/>
</dbReference>
<dbReference type="EMBL" id="HG322950">
    <property type="protein sequence ID" value="CDF82386.1"/>
    <property type="molecule type" value="Genomic_DNA"/>
</dbReference>
<reference evidence="11 12" key="2">
    <citation type="submission" date="2014-05" db="EMBL/GenBank/DDBJ databases">
        <title>Genome sequence of the 3-chlorobenzoate degrading bacterium Pseudomonas knackmussii B13 shows multiple evidence for horizontal gene transfer.</title>
        <authorList>
            <person name="Miyazaki R."/>
            <person name="Bertelli C."/>
            <person name="Falquet L."/>
            <person name="Robinson-Rechavi M."/>
            <person name="Gharib W."/>
            <person name="Roy S."/>
            <person name="Van der Meer J.R."/>
        </authorList>
    </citation>
    <scope>NUCLEOTIDE SEQUENCE [LARGE SCALE GENOMIC DNA]</scope>
    <source>
        <strain evidence="11 12">B13</strain>
    </source>
</reference>
<keyword evidence="4 9" id="KW-0031">Aminopeptidase</keyword>
<dbReference type="NCBIfam" id="NF002073">
    <property type="entry name" value="PRK00913.1-2"/>
    <property type="match status" value="1"/>
</dbReference>
<dbReference type="SUPFAM" id="SSF53187">
    <property type="entry name" value="Zn-dependent exopeptidases"/>
    <property type="match status" value="1"/>
</dbReference>
<dbReference type="HAMAP" id="MF_00181">
    <property type="entry name" value="Cytosol_peptidase_M17"/>
    <property type="match status" value="1"/>
</dbReference>
<dbReference type="GO" id="GO:0006508">
    <property type="term" value="P:proteolysis"/>
    <property type="evidence" value="ECO:0007669"/>
    <property type="project" value="UniProtKB-KW"/>
</dbReference>
<keyword evidence="12" id="KW-1185">Reference proteome</keyword>
<keyword evidence="9" id="KW-0963">Cytoplasm</keyword>
<dbReference type="InterPro" id="IPR008283">
    <property type="entry name" value="Peptidase_M17_N"/>
</dbReference>
<keyword evidence="8 9" id="KW-0464">Manganese</keyword>
<evidence type="ECO:0000313" key="11">
    <source>
        <dbReference type="EMBL" id="CDF82386.1"/>
    </source>
</evidence>
<evidence type="ECO:0000256" key="2">
    <source>
        <dbReference type="ARBA" id="ARBA00000967"/>
    </source>
</evidence>
<dbReference type="InterPro" id="IPR000819">
    <property type="entry name" value="Peptidase_M17_C"/>
</dbReference>